<proteinExistence type="predicted"/>
<keyword evidence="2" id="KW-1185">Reference proteome</keyword>
<accession>A0ABX2ZRI9</accession>
<gene>
    <name evidence="1" type="ORF">BED47_19435</name>
</gene>
<protein>
    <submittedName>
        <fullName evidence="1">Uncharacterized protein</fullName>
    </submittedName>
</protein>
<comment type="caution">
    <text evidence="1">The sequence shown here is derived from an EMBL/GenBank/DDBJ whole genome shotgun (WGS) entry which is preliminary data.</text>
</comment>
<name>A0ABX2ZRI9_9BACI</name>
<dbReference type="Proteomes" id="UP000094580">
    <property type="component" value="Unassembled WGS sequence"/>
</dbReference>
<evidence type="ECO:0000313" key="2">
    <source>
        <dbReference type="Proteomes" id="UP000094580"/>
    </source>
</evidence>
<dbReference type="EMBL" id="MDKC01000008">
    <property type="protein sequence ID" value="ODG92386.1"/>
    <property type="molecule type" value="Genomic_DNA"/>
</dbReference>
<organism evidence="1 2">
    <name type="scientific">Gottfriedia luciferensis</name>
    <dbReference type="NCBI Taxonomy" id="178774"/>
    <lineage>
        <taxon>Bacteria</taxon>
        <taxon>Bacillati</taxon>
        <taxon>Bacillota</taxon>
        <taxon>Bacilli</taxon>
        <taxon>Bacillales</taxon>
        <taxon>Bacillaceae</taxon>
        <taxon>Gottfriedia</taxon>
    </lineage>
</organism>
<sequence length="98" mass="11550">MHDDEKLEIITVVVNQMNSLITNEDFKTYPKTEILELIQNENEYRVPIGKSITFNKNDNKLHFDSEDGDVNYLEELKAEDITSLEEKLKSISNYINYY</sequence>
<evidence type="ECO:0000313" key="1">
    <source>
        <dbReference type="EMBL" id="ODG92386.1"/>
    </source>
</evidence>
<reference evidence="1 2" key="1">
    <citation type="submission" date="2016-07" db="EMBL/GenBank/DDBJ databases">
        <authorList>
            <person name="Townsley L."/>
            <person name="Shank E.A."/>
        </authorList>
    </citation>
    <scope>NUCLEOTIDE SEQUENCE [LARGE SCALE GENOMIC DNA]</scope>
    <source>
        <strain evidence="1 2">CH01</strain>
    </source>
</reference>